<dbReference type="InterPro" id="IPR035269">
    <property type="entry name" value="PSMD9"/>
</dbReference>
<dbReference type="STRING" id="62324.A0A182R7H2"/>
<dbReference type="EnsemblMetazoa" id="AFUN002121-RA">
    <property type="protein sequence ID" value="AFUN002121-PA"/>
    <property type="gene ID" value="AFUN002121"/>
</dbReference>
<dbReference type="AlphaFoldDB" id="A0A182R7H2"/>
<dbReference type="SUPFAM" id="SSF50156">
    <property type="entry name" value="PDZ domain-like"/>
    <property type="match status" value="1"/>
</dbReference>
<proteinExistence type="predicted"/>
<dbReference type="GO" id="GO:0005634">
    <property type="term" value="C:nucleus"/>
    <property type="evidence" value="ECO:0007669"/>
    <property type="project" value="TreeGrafter"/>
</dbReference>
<protein>
    <recommendedName>
        <fullName evidence="2">Nas2 N-terminal domain-containing protein</fullName>
    </recommendedName>
</protein>
<name>A0A182R7H2_ANOFN</name>
<feature type="domain" description="Nas2 N-terminal" evidence="2">
    <location>
        <begin position="8"/>
        <end position="83"/>
    </location>
</feature>
<evidence type="ECO:0000259" key="2">
    <source>
        <dbReference type="Pfam" id="PF18265"/>
    </source>
</evidence>
<accession>A0A182R7H2</accession>
<keyword evidence="1" id="KW-0143">Chaperone</keyword>
<evidence type="ECO:0000313" key="3">
    <source>
        <dbReference type="EnsemblMetazoa" id="AFUN002121-PA"/>
    </source>
</evidence>
<dbReference type="VEuPathDB" id="VectorBase:AFUN002121"/>
<dbReference type="PANTHER" id="PTHR12651:SF1">
    <property type="entry name" value="26S PROTEASOME NON-ATPASE REGULATORY SUBUNIT 9"/>
    <property type="match status" value="1"/>
</dbReference>
<dbReference type="Gene3D" id="6.10.140.1710">
    <property type="match status" value="1"/>
</dbReference>
<dbReference type="GO" id="GO:0005737">
    <property type="term" value="C:cytoplasm"/>
    <property type="evidence" value="ECO:0007669"/>
    <property type="project" value="TreeGrafter"/>
</dbReference>
<organism evidence="3">
    <name type="scientific">Anopheles funestus</name>
    <name type="common">African malaria mosquito</name>
    <dbReference type="NCBI Taxonomy" id="62324"/>
    <lineage>
        <taxon>Eukaryota</taxon>
        <taxon>Metazoa</taxon>
        <taxon>Ecdysozoa</taxon>
        <taxon>Arthropoda</taxon>
        <taxon>Hexapoda</taxon>
        <taxon>Insecta</taxon>
        <taxon>Pterygota</taxon>
        <taxon>Neoptera</taxon>
        <taxon>Endopterygota</taxon>
        <taxon>Diptera</taxon>
        <taxon>Nematocera</taxon>
        <taxon>Culicoidea</taxon>
        <taxon>Culicidae</taxon>
        <taxon>Anophelinae</taxon>
        <taxon>Anopheles</taxon>
    </lineage>
</organism>
<evidence type="ECO:0000256" key="1">
    <source>
        <dbReference type="ARBA" id="ARBA00023186"/>
    </source>
</evidence>
<sequence length="204" mass="22999">MSLETLYSLMDRVKELETMIEQHGMVLKANNVGLSEPVTDGESYPRSDIDVYAVRQARNSIIYLQNDRKKIMAEIEKGMALFFEQERNTFVQEQLPIEPMSVADCDEDVIKPTLEPFVVVEKVEPGQLADRMGITIKDKILQIGTLSSQNFKGLNQIQTMINNARGGKLQFVVRKASTGKDVTIEMDLSSAETRLGLFVKPLKE</sequence>
<reference evidence="3" key="1">
    <citation type="submission" date="2020-05" db="UniProtKB">
        <authorList>
            <consortium name="EnsemblMetazoa"/>
        </authorList>
    </citation>
    <scope>IDENTIFICATION</scope>
    <source>
        <strain evidence="3">FUMOZ</strain>
    </source>
</reference>
<dbReference type="PANTHER" id="PTHR12651">
    <property type="entry name" value="26S PROTEASOME NON-ATPASE REGULATORY SUBUNIT 9"/>
    <property type="match status" value="1"/>
</dbReference>
<dbReference type="InterPro" id="IPR036034">
    <property type="entry name" value="PDZ_sf"/>
</dbReference>
<dbReference type="Pfam" id="PF18265">
    <property type="entry name" value="Nas2_N"/>
    <property type="match status" value="1"/>
</dbReference>
<dbReference type="GO" id="GO:0070682">
    <property type="term" value="P:proteasome regulatory particle assembly"/>
    <property type="evidence" value="ECO:0007669"/>
    <property type="project" value="InterPro"/>
</dbReference>
<dbReference type="InterPro" id="IPR040815">
    <property type="entry name" value="Nas2_N"/>
</dbReference>
<dbReference type="VEuPathDB" id="VectorBase:AFUN2_011166"/>
<dbReference type="Gene3D" id="2.30.42.10">
    <property type="match status" value="1"/>
</dbReference>